<sequence length="36" mass="4411">MMFHPPFSSQPRIKLFQYDCITPLHTITTVRFRNMR</sequence>
<reference evidence="1 2" key="2">
    <citation type="submission" date="2007-05" db="EMBL/GenBank/DDBJ databases">
        <title>Draft genome sequence of Bifidobacterium adolescentis (L2-32).</title>
        <authorList>
            <person name="Sudarsanam P."/>
            <person name="Ley R."/>
            <person name="Guruge J."/>
            <person name="Turnbaugh P.J."/>
            <person name="Mahowald M."/>
            <person name="Liep D."/>
            <person name="Gordon J."/>
        </authorList>
    </citation>
    <scope>NUCLEOTIDE SEQUENCE [LARGE SCALE GENOMIC DNA]</scope>
    <source>
        <strain evidence="1 2">L2-32</strain>
    </source>
</reference>
<dbReference type="EMBL" id="AAXD02000074">
    <property type="protein sequence ID" value="EDN82137.1"/>
    <property type="molecule type" value="Genomic_DNA"/>
</dbReference>
<dbReference type="AlphaFoldDB" id="A7A8S2"/>
<comment type="caution">
    <text evidence="1">The sequence shown here is derived from an EMBL/GenBank/DDBJ whole genome shotgun (WGS) entry which is preliminary data.</text>
</comment>
<name>A7A8S2_BIFAD</name>
<dbReference type="Proteomes" id="UP000003773">
    <property type="component" value="Unassembled WGS sequence"/>
</dbReference>
<organism evidence="1 2">
    <name type="scientific">Bifidobacterium adolescentis L2-32</name>
    <dbReference type="NCBI Taxonomy" id="411481"/>
    <lineage>
        <taxon>Bacteria</taxon>
        <taxon>Bacillati</taxon>
        <taxon>Actinomycetota</taxon>
        <taxon>Actinomycetes</taxon>
        <taxon>Bifidobacteriales</taxon>
        <taxon>Bifidobacteriaceae</taxon>
        <taxon>Bifidobacterium</taxon>
    </lineage>
</organism>
<evidence type="ECO:0000313" key="2">
    <source>
        <dbReference type="Proteomes" id="UP000003773"/>
    </source>
</evidence>
<dbReference type="HOGENOM" id="CLU_3354825_0_0_11"/>
<accession>A7A8S2</accession>
<proteinExistence type="predicted"/>
<protein>
    <submittedName>
        <fullName evidence="1">Uncharacterized protein</fullName>
    </submittedName>
</protein>
<evidence type="ECO:0000313" key="1">
    <source>
        <dbReference type="EMBL" id="EDN82137.1"/>
    </source>
</evidence>
<gene>
    <name evidence="1" type="ORF">BIFADO_02264</name>
</gene>
<reference evidence="1 2" key="1">
    <citation type="submission" date="2007-04" db="EMBL/GenBank/DDBJ databases">
        <authorList>
            <person name="Fulton L."/>
            <person name="Clifton S."/>
            <person name="Fulton B."/>
            <person name="Xu J."/>
            <person name="Minx P."/>
            <person name="Pepin K.H."/>
            <person name="Johnson M."/>
            <person name="Thiruvilangam P."/>
            <person name="Bhonagiri V."/>
            <person name="Nash W.E."/>
            <person name="Mardis E.R."/>
            <person name="Wilson R.K."/>
        </authorList>
    </citation>
    <scope>NUCLEOTIDE SEQUENCE [LARGE SCALE GENOMIC DNA]</scope>
    <source>
        <strain evidence="1 2">L2-32</strain>
    </source>
</reference>